<accession>A0AAU7CAR7</accession>
<proteinExistence type="predicted"/>
<sequence>MLGWLIKRQIRAFEKSYNYDMTYARELLDADPAAFRKFAKLMGMARYCKDVPHAVWSAAKLVGAMAEDCGPCTQLVTTMSEREGVPPQVLQAILERDLEAMPEDVALGFRFAEATLAHAPEADELREQVVSRWGKRGLISLSFALTSARLFPTLKYAMGEGRACTRIAIGGKTLVVGRHQVA</sequence>
<gene>
    <name evidence="1" type="ORF">V5E97_28490</name>
</gene>
<reference evidence="1" key="1">
    <citation type="submission" date="2024-05" db="EMBL/GenBank/DDBJ databases">
        <title>Planctomycetes of the genus Singulisphaera possess chitinolytic capabilities.</title>
        <authorList>
            <person name="Ivanova A."/>
        </authorList>
    </citation>
    <scope>NUCLEOTIDE SEQUENCE</scope>
    <source>
        <strain evidence="1">Ch08T</strain>
    </source>
</reference>
<dbReference type="RefSeq" id="WP_406694987.1">
    <property type="nucleotide sequence ID" value="NZ_CP155447.1"/>
</dbReference>
<dbReference type="Gene3D" id="1.20.1290.10">
    <property type="entry name" value="AhpD-like"/>
    <property type="match status" value="1"/>
</dbReference>
<evidence type="ECO:0000313" key="1">
    <source>
        <dbReference type="EMBL" id="XBH02245.1"/>
    </source>
</evidence>
<dbReference type="SUPFAM" id="SSF69118">
    <property type="entry name" value="AhpD-like"/>
    <property type="match status" value="1"/>
</dbReference>
<name>A0AAU7CAR7_9BACT</name>
<dbReference type="InterPro" id="IPR029032">
    <property type="entry name" value="AhpD-like"/>
</dbReference>
<protein>
    <recommendedName>
        <fullName evidence="2">Carboxymuconolactone decarboxylase-like domain-containing protein</fullName>
    </recommendedName>
</protein>
<evidence type="ECO:0008006" key="2">
    <source>
        <dbReference type="Google" id="ProtNLM"/>
    </source>
</evidence>
<organism evidence="1">
    <name type="scientific">Singulisphaera sp. Ch08</name>
    <dbReference type="NCBI Taxonomy" id="3120278"/>
    <lineage>
        <taxon>Bacteria</taxon>
        <taxon>Pseudomonadati</taxon>
        <taxon>Planctomycetota</taxon>
        <taxon>Planctomycetia</taxon>
        <taxon>Isosphaerales</taxon>
        <taxon>Isosphaeraceae</taxon>
        <taxon>Singulisphaera</taxon>
    </lineage>
</organism>
<dbReference type="AlphaFoldDB" id="A0AAU7CAR7"/>
<dbReference type="EMBL" id="CP155447">
    <property type="protein sequence ID" value="XBH02245.1"/>
    <property type="molecule type" value="Genomic_DNA"/>
</dbReference>